<evidence type="ECO:0008006" key="3">
    <source>
        <dbReference type="Google" id="ProtNLM"/>
    </source>
</evidence>
<evidence type="ECO:0000313" key="2">
    <source>
        <dbReference type="Proteomes" id="UP000647587"/>
    </source>
</evidence>
<protein>
    <recommendedName>
        <fullName evidence="3">N-acetyltransferase</fullName>
    </recommendedName>
</protein>
<dbReference type="EMBL" id="BMPP01000023">
    <property type="protein sequence ID" value="GGK40438.1"/>
    <property type="molecule type" value="Genomic_DNA"/>
</dbReference>
<evidence type="ECO:0000313" key="1">
    <source>
        <dbReference type="EMBL" id="GGK40438.1"/>
    </source>
</evidence>
<reference evidence="2" key="1">
    <citation type="journal article" date="2019" name="Int. J. Syst. Evol. Microbiol.">
        <title>The Global Catalogue of Microorganisms (GCM) 10K type strain sequencing project: providing services to taxonomists for standard genome sequencing and annotation.</title>
        <authorList>
            <consortium name="The Broad Institute Genomics Platform"/>
            <consortium name="The Broad Institute Genome Sequencing Center for Infectious Disease"/>
            <person name="Wu L."/>
            <person name="Ma J."/>
        </authorList>
    </citation>
    <scope>NUCLEOTIDE SEQUENCE [LARGE SCALE GENOMIC DNA]</scope>
    <source>
        <strain evidence="2">JCM 30331</strain>
    </source>
</reference>
<accession>A0ABQ2F229</accession>
<comment type="caution">
    <text evidence="1">The sequence shown here is derived from an EMBL/GenBank/DDBJ whole genome shotgun (WGS) entry which is preliminary data.</text>
</comment>
<keyword evidence="2" id="KW-1185">Reference proteome</keyword>
<proteinExistence type="predicted"/>
<organism evidence="1 2">
    <name type="scientific">Deinococcus malanensis</name>
    <dbReference type="NCBI Taxonomy" id="1706855"/>
    <lineage>
        <taxon>Bacteria</taxon>
        <taxon>Thermotogati</taxon>
        <taxon>Deinococcota</taxon>
        <taxon>Deinococci</taxon>
        <taxon>Deinococcales</taxon>
        <taxon>Deinococcaceae</taxon>
        <taxon>Deinococcus</taxon>
    </lineage>
</organism>
<dbReference type="Proteomes" id="UP000647587">
    <property type="component" value="Unassembled WGS sequence"/>
</dbReference>
<gene>
    <name evidence="1" type="ORF">GCM10008955_37780</name>
</gene>
<name>A0ABQ2F229_9DEIO</name>
<sequence length="55" mass="6103">MEPGSTFCIIQPENTPSLRLAGNMGFHPERMVSHAAQDWQVLLRHDRQGTGLATV</sequence>